<dbReference type="InterPro" id="IPR041489">
    <property type="entry name" value="PDZ_6"/>
</dbReference>
<reference evidence="7" key="1">
    <citation type="submission" date="2012-03" db="EMBL/GenBank/DDBJ databases">
        <title>Functional metagenomics reveals considerable lignocellulase gene clusters in the gut microbiome of a wood-feeding higher termite.</title>
        <authorList>
            <person name="Liu N."/>
        </authorList>
    </citation>
    <scope>NUCLEOTIDE SEQUENCE</scope>
</reference>
<dbReference type="CDD" id="cd07560">
    <property type="entry name" value="Peptidase_S41_CPP"/>
    <property type="match status" value="1"/>
</dbReference>
<evidence type="ECO:0000256" key="5">
    <source>
        <dbReference type="RuleBase" id="RU004404"/>
    </source>
</evidence>
<dbReference type="GO" id="GO:0006508">
    <property type="term" value="P:proteolysis"/>
    <property type="evidence" value="ECO:0007669"/>
    <property type="project" value="UniProtKB-KW"/>
</dbReference>
<keyword evidence="3 5" id="KW-0378">Hydrolase</keyword>
<dbReference type="InterPro" id="IPR001478">
    <property type="entry name" value="PDZ"/>
</dbReference>
<evidence type="ECO:0000313" key="7">
    <source>
        <dbReference type="EMBL" id="AGS52636.1"/>
    </source>
</evidence>
<dbReference type="PROSITE" id="PS50106">
    <property type="entry name" value="PDZ"/>
    <property type="match status" value="1"/>
</dbReference>
<dbReference type="InterPro" id="IPR036034">
    <property type="entry name" value="PDZ_sf"/>
</dbReference>
<keyword evidence="2 5" id="KW-0645">Protease</keyword>
<dbReference type="CDD" id="cd06782">
    <property type="entry name" value="cpPDZ_CPP-like"/>
    <property type="match status" value="1"/>
</dbReference>
<dbReference type="InterPro" id="IPR005151">
    <property type="entry name" value="Tail-specific_protease"/>
</dbReference>
<dbReference type="InterPro" id="IPR004447">
    <property type="entry name" value="Peptidase_S41A"/>
</dbReference>
<keyword evidence="4 5" id="KW-0720">Serine protease</keyword>
<dbReference type="Gene3D" id="2.30.42.10">
    <property type="match status" value="1"/>
</dbReference>
<dbReference type="GO" id="GO:0008236">
    <property type="term" value="F:serine-type peptidase activity"/>
    <property type="evidence" value="ECO:0007669"/>
    <property type="project" value="UniProtKB-KW"/>
</dbReference>
<dbReference type="Gene3D" id="3.30.750.44">
    <property type="match status" value="1"/>
</dbReference>
<dbReference type="PANTHER" id="PTHR32060:SF30">
    <property type="entry name" value="CARBOXY-TERMINAL PROCESSING PROTEASE CTPA"/>
    <property type="match status" value="1"/>
</dbReference>
<feature type="domain" description="PDZ" evidence="6">
    <location>
        <begin position="101"/>
        <end position="191"/>
    </location>
</feature>
<evidence type="ECO:0000256" key="2">
    <source>
        <dbReference type="ARBA" id="ARBA00022670"/>
    </source>
</evidence>
<dbReference type="Pfam" id="PF22694">
    <property type="entry name" value="CtpB_N-like"/>
    <property type="match status" value="1"/>
</dbReference>
<dbReference type="AlphaFoldDB" id="A0A806JZI2"/>
<dbReference type="GO" id="GO:0030288">
    <property type="term" value="C:outer membrane-bounded periplasmic space"/>
    <property type="evidence" value="ECO:0007669"/>
    <property type="project" value="TreeGrafter"/>
</dbReference>
<proteinExistence type="inferred from homology"/>
<protein>
    <submittedName>
        <fullName evidence="7">Carboxyl-terminal protease (Ctp)</fullName>
    </submittedName>
</protein>
<dbReference type="Pfam" id="PF17820">
    <property type="entry name" value="PDZ_6"/>
    <property type="match status" value="1"/>
</dbReference>
<dbReference type="SMART" id="SM00245">
    <property type="entry name" value="TSPc"/>
    <property type="match status" value="1"/>
</dbReference>
<accession>A0A806JZI2</accession>
<sequence length="497" mass="54857">MSIKDNKKSFTWVWIIATTVLCILFTFALIPGAAAQGNGQLGTNQTQQNRRYQSIIQNVFNFIQNHYVEEVDSQVLFEGAMNGMFNALDDPYSSFLAESDMKDMNDTTQGSFGGVGLNITQAVGQRPDGKPRYVEVVSPIEDTPGWRAGINPGDFISEINGIATDTLTMDEVLGMLRGTPGEDVKLVIKRGDKMEFPVTITRAIIEVPTAKHAMIGNTGYLKLLTFTPMTAGRAREAIAEFQTKNYKSVILDLRNNYGGLLNSAVEVASIFLDGGLVVSTKSRIPSENREFNTRRGNLVPADIPVIVLINRGSASASEIVAGALKDRGRAYLVGENTFGKGSVQQVYPLETVGFKLTTARYYTPSDVNIDKIGIPPDREVSFPEYTDADAEHMNQLINANKIPEFVKQNPKATTAQVEAFAQSLEKEYNLNLSLLKRMIRNELNRTTIAPVYDLEYDVQLQEALNILRSGIYPSLMENFKTLKALQEEAEKALPVAS</sequence>
<dbReference type="Pfam" id="PF03572">
    <property type="entry name" value="Peptidase_S41"/>
    <property type="match status" value="1"/>
</dbReference>
<evidence type="ECO:0000256" key="1">
    <source>
        <dbReference type="ARBA" id="ARBA00009179"/>
    </source>
</evidence>
<dbReference type="PANTHER" id="PTHR32060">
    <property type="entry name" value="TAIL-SPECIFIC PROTEASE"/>
    <property type="match status" value="1"/>
</dbReference>
<dbReference type="InterPro" id="IPR055210">
    <property type="entry name" value="CtpA/B_N"/>
</dbReference>
<evidence type="ECO:0000259" key="6">
    <source>
        <dbReference type="PROSITE" id="PS50106"/>
    </source>
</evidence>
<evidence type="ECO:0000256" key="4">
    <source>
        <dbReference type="ARBA" id="ARBA00022825"/>
    </source>
</evidence>
<dbReference type="EMBL" id="JQ844203">
    <property type="protein sequence ID" value="AGS52636.1"/>
    <property type="molecule type" value="Genomic_DNA"/>
</dbReference>
<dbReference type="NCBIfam" id="TIGR00225">
    <property type="entry name" value="prc"/>
    <property type="match status" value="1"/>
</dbReference>
<dbReference type="SUPFAM" id="SSF52096">
    <property type="entry name" value="ClpP/crotonase"/>
    <property type="match status" value="1"/>
</dbReference>
<dbReference type="InterPro" id="IPR029045">
    <property type="entry name" value="ClpP/crotonase-like_dom_sf"/>
</dbReference>
<name>A0A806JZI2_9BACT</name>
<dbReference type="SUPFAM" id="SSF50156">
    <property type="entry name" value="PDZ domain-like"/>
    <property type="match status" value="1"/>
</dbReference>
<evidence type="ECO:0000256" key="3">
    <source>
        <dbReference type="ARBA" id="ARBA00022801"/>
    </source>
</evidence>
<dbReference type="GO" id="GO:0007165">
    <property type="term" value="P:signal transduction"/>
    <property type="evidence" value="ECO:0007669"/>
    <property type="project" value="TreeGrafter"/>
</dbReference>
<dbReference type="Gene3D" id="3.90.226.10">
    <property type="entry name" value="2-enoyl-CoA Hydratase, Chain A, domain 1"/>
    <property type="match status" value="1"/>
</dbReference>
<dbReference type="GO" id="GO:0004175">
    <property type="term" value="F:endopeptidase activity"/>
    <property type="evidence" value="ECO:0007669"/>
    <property type="project" value="TreeGrafter"/>
</dbReference>
<dbReference type="SMART" id="SM00228">
    <property type="entry name" value="PDZ"/>
    <property type="match status" value="1"/>
</dbReference>
<organism evidence="7">
    <name type="scientific">uncultured bacterium contig00043</name>
    <dbReference type="NCBI Taxonomy" id="1181530"/>
    <lineage>
        <taxon>Bacteria</taxon>
        <taxon>environmental samples</taxon>
    </lineage>
</organism>
<comment type="similarity">
    <text evidence="1 5">Belongs to the peptidase S41A family.</text>
</comment>